<keyword evidence="3" id="KW-0378">Hydrolase</keyword>
<dbReference type="NCBIfam" id="TIGR01865">
    <property type="entry name" value="cas_Csn1"/>
    <property type="match status" value="1"/>
</dbReference>
<dbReference type="EMBL" id="NKCZ01000122">
    <property type="protein sequence ID" value="POD82257.1"/>
    <property type="molecule type" value="Genomic_DNA"/>
</dbReference>
<evidence type="ECO:0000259" key="2">
    <source>
        <dbReference type="Pfam" id="PF16593"/>
    </source>
</evidence>
<dbReference type="InterPro" id="IPR036397">
    <property type="entry name" value="RNaseH_sf"/>
</dbReference>
<evidence type="ECO:0000313" key="3">
    <source>
        <dbReference type="EMBL" id="POD82257.1"/>
    </source>
</evidence>
<comment type="caution">
    <text evidence="3">The sequence shown here is derived from an EMBL/GenBank/DDBJ whole genome shotgun (WGS) entry which is preliminary data.</text>
</comment>
<keyword evidence="3" id="KW-0255">Endonuclease</keyword>
<evidence type="ECO:0000259" key="1">
    <source>
        <dbReference type="Pfam" id="PF16592"/>
    </source>
</evidence>
<feature type="domain" description="CRISPR-associated endonuclease Cas9 REC lobe" evidence="1">
    <location>
        <begin position="174"/>
        <end position="380"/>
    </location>
</feature>
<keyword evidence="3" id="KW-0540">Nuclease</keyword>
<dbReference type="GO" id="GO:0003676">
    <property type="term" value="F:nucleic acid binding"/>
    <property type="evidence" value="ECO:0007669"/>
    <property type="project" value="InterPro"/>
</dbReference>
<dbReference type="InterPro" id="IPR032239">
    <property type="entry name" value="Cas9-BH"/>
</dbReference>
<dbReference type="AlphaFoldDB" id="A0A2S3U2L1"/>
<protein>
    <submittedName>
        <fullName evidence="3">CRISPR-associated endonuclease Cas9</fullName>
        <ecNumber evidence="3">3.1.-.-</ecNumber>
    </submittedName>
</protein>
<dbReference type="Proteomes" id="UP000236990">
    <property type="component" value="Unassembled WGS sequence"/>
</dbReference>
<accession>A0A2S3U2L1</accession>
<dbReference type="GO" id="GO:0004519">
    <property type="term" value="F:endonuclease activity"/>
    <property type="evidence" value="ECO:0007669"/>
    <property type="project" value="UniProtKB-KW"/>
</dbReference>
<sequence length="381" mass="43745">MKEPYGVGLDIGTNSVGWTVVDASGHVRKIKGQTGIGVRLFKEGAAAADRRGFRTTRRRLKRVKWRLRLLREFFDQPISKVDINFFARRKYSDVSPRDPNYNGLEKTLFNDRSDQDFYHDYPTIYHLREALMTQHRKFDVREIYLAIHHIVKYHGNFLRNDAATAYRSGTLDLQQHFETLNHLFSQADLELNLNLTTDVALLDSIKQTLVRTDISRSDRQKLIMPLLAVLTGATTAEKKRQKAVVTEFAKALVGNKTKIDVLTLTDIDATEAKDWAFSLEENQDKLPGIEDRFSEVGQQIIDEVIRLYASVNLAQLIPEGKRFSQSMVEKYKCHGEDLKLLKAYIRSQSDAKRGRAIRATYDQYIDGVKSKQVTQEAFQKA</sequence>
<gene>
    <name evidence="3" type="ORF">S101258_02807</name>
</gene>
<dbReference type="GO" id="GO:0016787">
    <property type="term" value="F:hydrolase activity"/>
    <property type="evidence" value="ECO:0007669"/>
    <property type="project" value="UniProtKB-KW"/>
</dbReference>
<dbReference type="Pfam" id="PF16593">
    <property type="entry name" value="Cas9-BH"/>
    <property type="match status" value="1"/>
</dbReference>
<feature type="domain" description="CRISPR-associated endonuclease Cas9 bridge helix" evidence="2">
    <location>
        <begin position="50"/>
        <end position="82"/>
    </location>
</feature>
<evidence type="ECO:0000313" key="4">
    <source>
        <dbReference type="Proteomes" id="UP000236990"/>
    </source>
</evidence>
<dbReference type="InterPro" id="IPR028629">
    <property type="entry name" value="Cas9"/>
</dbReference>
<organism evidence="3 4">
    <name type="scientific">Lactiplantibacillus plantarum subsp. plantarum</name>
    <dbReference type="NCBI Taxonomy" id="337330"/>
    <lineage>
        <taxon>Bacteria</taxon>
        <taxon>Bacillati</taxon>
        <taxon>Bacillota</taxon>
        <taxon>Bacilli</taxon>
        <taxon>Lactobacillales</taxon>
        <taxon>Lactobacillaceae</taxon>
        <taxon>Lactiplantibacillus</taxon>
    </lineage>
</organism>
<dbReference type="Pfam" id="PF16592">
    <property type="entry name" value="Cas9_REC"/>
    <property type="match status" value="1"/>
</dbReference>
<dbReference type="EC" id="3.1.-.-" evidence="3"/>
<proteinExistence type="predicted"/>
<name>A0A2S3U2L1_LACPN</name>
<dbReference type="Gene3D" id="3.30.420.10">
    <property type="entry name" value="Ribonuclease H-like superfamily/Ribonuclease H"/>
    <property type="match status" value="1"/>
</dbReference>
<reference evidence="3 4" key="1">
    <citation type="submission" date="2017-06" db="EMBL/GenBank/DDBJ databases">
        <title>Genome sequence of Lactobacillus plantarum subsp. plantarum strain SRCM101258.</title>
        <authorList>
            <person name="Cho S.H."/>
        </authorList>
    </citation>
    <scope>NUCLEOTIDE SEQUENCE [LARGE SCALE GENOMIC DNA]</scope>
    <source>
        <strain evidence="3 4">SRCM101258</strain>
    </source>
</reference>
<dbReference type="InterPro" id="IPR032240">
    <property type="entry name" value="Cas9_REC"/>
</dbReference>